<reference evidence="11" key="1">
    <citation type="submission" date="2018-11" db="EMBL/GenBank/DDBJ databases">
        <title>Genome sequencing of a novel mesophilic and cellulolytic organism within the genus Hungateiclostridium.</title>
        <authorList>
            <person name="Rettenmaier R."/>
            <person name="Liebl W."/>
            <person name="Zverlov V."/>
        </authorList>
    </citation>
    <scope>NUCLEOTIDE SEQUENCE [LARGE SCALE GENOMIC DNA]</scope>
    <source>
        <strain evidence="11">N2K1</strain>
    </source>
</reference>
<dbReference type="GO" id="GO:0016763">
    <property type="term" value="F:pentosyltransferase activity"/>
    <property type="evidence" value="ECO:0007669"/>
    <property type="project" value="TreeGrafter"/>
</dbReference>
<dbReference type="GO" id="GO:0005886">
    <property type="term" value="C:plasma membrane"/>
    <property type="evidence" value="ECO:0007669"/>
    <property type="project" value="UniProtKB-SubCell"/>
</dbReference>
<evidence type="ECO:0000256" key="7">
    <source>
        <dbReference type="ARBA" id="ARBA00023136"/>
    </source>
</evidence>
<feature type="transmembrane region" description="Helical" evidence="8">
    <location>
        <begin position="325"/>
        <end position="342"/>
    </location>
</feature>
<feature type="transmembrane region" description="Helical" evidence="8">
    <location>
        <begin position="207"/>
        <end position="227"/>
    </location>
</feature>
<gene>
    <name evidence="10" type="ORF">EFD62_04325</name>
</gene>
<dbReference type="PANTHER" id="PTHR33908">
    <property type="entry name" value="MANNOSYLTRANSFERASE YKCB-RELATED"/>
    <property type="match status" value="1"/>
</dbReference>
<feature type="transmembrane region" description="Helical" evidence="8">
    <location>
        <begin position="348"/>
        <end position="369"/>
    </location>
</feature>
<evidence type="ECO:0000256" key="1">
    <source>
        <dbReference type="ARBA" id="ARBA00004651"/>
    </source>
</evidence>
<proteinExistence type="predicted"/>
<dbReference type="Proteomes" id="UP000289166">
    <property type="component" value="Unassembled WGS sequence"/>
</dbReference>
<evidence type="ECO:0000256" key="6">
    <source>
        <dbReference type="ARBA" id="ARBA00022989"/>
    </source>
</evidence>
<keyword evidence="4" id="KW-0808">Transferase</keyword>
<sequence length="506" mass="56909">MNSKISKFDFKSIIIWTIIFLAGLWYLTIGIGHETLWYDESYSAAIINNSIPDIIRITASDSHPPLYFIMLKIFSIVFGRTESALRLLSVLGVLALAALGTGPVRRIFDKFTGMIYSFCVIAVPISLSIGQETRMYTWAAFFVTASALYGYLAVQQGKTSDWVKFGLTTLASAFTHYYALLAVTILNALLFVWLLAKFIIKKEKKNLLSYSITAGAVVLCYSPWIFILFNQAKKVSKSFWIPPVTSNVIWQTLMYPFRAKFWEFREAKTYFICAVVFILWGLVFSIIKRKQQGLMSLLAALVYSLTLIGAIVLSNVIRPLLVERYIFPVVGLFVLAFVYGISMMNNKGASIFVCLALLVVAISQNSMVISLRFNGPMKEVCDYVNESVTSEDVFIHSDEHTFGTFCYYYPNNKHYLYLPPTFGGYSGYDAFSSNGSYGSDVKGFIQGRENIWLVDREGSTTTPYAYSLFSDGILKGKGSIQRFDAYPFSFYAISLRKVEAGDAAKD</sequence>
<keyword evidence="2" id="KW-1003">Cell membrane</keyword>
<evidence type="ECO:0000259" key="9">
    <source>
        <dbReference type="Pfam" id="PF13231"/>
    </source>
</evidence>
<evidence type="ECO:0000256" key="4">
    <source>
        <dbReference type="ARBA" id="ARBA00022679"/>
    </source>
</evidence>
<protein>
    <recommendedName>
        <fullName evidence="9">Glycosyltransferase RgtA/B/C/D-like domain-containing protein</fullName>
    </recommendedName>
</protein>
<dbReference type="InterPro" id="IPR038731">
    <property type="entry name" value="RgtA/B/C-like"/>
</dbReference>
<keyword evidence="6 8" id="KW-1133">Transmembrane helix</keyword>
<dbReference type="PANTHER" id="PTHR33908:SF11">
    <property type="entry name" value="MEMBRANE PROTEIN"/>
    <property type="match status" value="1"/>
</dbReference>
<feature type="transmembrane region" description="Helical" evidence="8">
    <location>
        <begin position="136"/>
        <end position="154"/>
    </location>
</feature>
<evidence type="ECO:0000313" key="10">
    <source>
        <dbReference type="EMBL" id="RXE59985.1"/>
    </source>
</evidence>
<feature type="transmembrane region" description="Helical" evidence="8">
    <location>
        <begin position="111"/>
        <end position="129"/>
    </location>
</feature>
<evidence type="ECO:0000313" key="11">
    <source>
        <dbReference type="Proteomes" id="UP000289166"/>
    </source>
</evidence>
<evidence type="ECO:0000256" key="8">
    <source>
        <dbReference type="SAM" id="Phobius"/>
    </source>
</evidence>
<feature type="transmembrane region" description="Helical" evidence="8">
    <location>
        <begin position="12"/>
        <end position="32"/>
    </location>
</feature>
<organism evidence="10 11">
    <name type="scientific">Acetivibrio mesophilus</name>
    <dbReference type="NCBI Taxonomy" id="2487273"/>
    <lineage>
        <taxon>Bacteria</taxon>
        <taxon>Bacillati</taxon>
        <taxon>Bacillota</taxon>
        <taxon>Clostridia</taxon>
        <taxon>Eubacteriales</taxon>
        <taxon>Oscillospiraceae</taxon>
        <taxon>Acetivibrio</taxon>
    </lineage>
</organism>
<feature type="transmembrane region" description="Helical" evidence="8">
    <location>
        <begin position="174"/>
        <end position="195"/>
    </location>
</feature>
<keyword evidence="5 8" id="KW-0812">Transmembrane</keyword>
<dbReference type="InterPro" id="IPR050297">
    <property type="entry name" value="LipidA_mod_glycosyltrf_83"/>
</dbReference>
<dbReference type="GO" id="GO:0009103">
    <property type="term" value="P:lipopolysaccharide biosynthetic process"/>
    <property type="evidence" value="ECO:0007669"/>
    <property type="project" value="UniProtKB-ARBA"/>
</dbReference>
<keyword evidence="3" id="KW-0328">Glycosyltransferase</keyword>
<feature type="transmembrane region" description="Helical" evidence="8">
    <location>
        <begin position="269"/>
        <end position="287"/>
    </location>
</feature>
<feature type="transmembrane region" description="Helical" evidence="8">
    <location>
        <begin position="64"/>
        <end position="80"/>
    </location>
</feature>
<dbReference type="Pfam" id="PF13231">
    <property type="entry name" value="PMT_2"/>
    <property type="match status" value="1"/>
</dbReference>
<evidence type="ECO:0000256" key="2">
    <source>
        <dbReference type="ARBA" id="ARBA00022475"/>
    </source>
</evidence>
<keyword evidence="11" id="KW-1185">Reference proteome</keyword>
<accession>A0A4Q0I7X4</accession>
<evidence type="ECO:0000256" key="5">
    <source>
        <dbReference type="ARBA" id="ARBA00022692"/>
    </source>
</evidence>
<dbReference type="AlphaFoldDB" id="A0A4Q0I7X4"/>
<evidence type="ECO:0000256" key="3">
    <source>
        <dbReference type="ARBA" id="ARBA00022676"/>
    </source>
</evidence>
<comment type="subcellular location">
    <subcellularLocation>
        <location evidence="1">Cell membrane</location>
        <topology evidence="1">Multi-pass membrane protein</topology>
    </subcellularLocation>
</comment>
<feature type="domain" description="Glycosyltransferase RgtA/B/C/D-like" evidence="9">
    <location>
        <begin position="62"/>
        <end position="224"/>
    </location>
</feature>
<dbReference type="OrthoDB" id="139918at2"/>
<keyword evidence="7 8" id="KW-0472">Membrane</keyword>
<feature type="transmembrane region" description="Helical" evidence="8">
    <location>
        <begin position="293"/>
        <end position="313"/>
    </location>
</feature>
<name>A0A4Q0I7X4_9FIRM</name>
<dbReference type="RefSeq" id="WP_069193349.1">
    <property type="nucleotide sequence ID" value="NZ_RLII01000003.1"/>
</dbReference>
<feature type="transmembrane region" description="Helical" evidence="8">
    <location>
        <begin position="87"/>
        <end position="105"/>
    </location>
</feature>
<dbReference type="EMBL" id="RLII01000003">
    <property type="protein sequence ID" value="RXE59985.1"/>
    <property type="molecule type" value="Genomic_DNA"/>
</dbReference>
<comment type="caution">
    <text evidence="10">The sequence shown here is derived from an EMBL/GenBank/DDBJ whole genome shotgun (WGS) entry which is preliminary data.</text>
</comment>